<dbReference type="Proteomes" id="UP000038200">
    <property type="component" value="Unassembled WGS sequence"/>
</dbReference>
<organism evidence="1 2">
    <name type="scientific">Capnocytophaga canis</name>
    <dbReference type="NCBI Taxonomy" id="1848903"/>
    <lineage>
        <taxon>Bacteria</taxon>
        <taxon>Pseudomonadati</taxon>
        <taxon>Bacteroidota</taxon>
        <taxon>Flavobacteriia</taxon>
        <taxon>Flavobacteriales</taxon>
        <taxon>Flavobacteriaceae</taxon>
        <taxon>Capnocytophaga</taxon>
    </lineage>
</organism>
<dbReference type="RefSeq" id="WP_042008319.1">
    <property type="nucleotide sequence ID" value="NZ_CDOL01000234.1"/>
</dbReference>
<gene>
    <name evidence="1" type="ORF">CCAND93_450029</name>
</gene>
<evidence type="ECO:0000313" key="2">
    <source>
        <dbReference type="Proteomes" id="UP000038200"/>
    </source>
</evidence>
<dbReference type="EMBL" id="CDOL01000234">
    <property type="protein sequence ID" value="CEN53497.1"/>
    <property type="molecule type" value="Genomic_DNA"/>
</dbReference>
<sequence>MKSFCTKRFNLIFKHRTQRFGLPFYYTWDDFAENYPKNLSIFVEESPYNNEKLLKRQFLGLYTDFFRKDGDTYDFEVIKAISQNEDNEETDYYANIEDFSKYLFQHGGNLDIFSEFYRYRPLKKQITRQRTIIMHFTEFVGRVMFPFFEIIPPYLMYNHEILTNKYLYFTENVEKIVMFLQSNKTFEEWTYPNPTQEPQPENPKQSKTILINGRTPNLLERYLIADKTLNLEKALYALNVSEKERYKLLALVLGCNETNARLIMTGQYKTKTNEEEIKDFVNKYPFK</sequence>
<reference evidence="1 2" key="1">
    <citation type="submission" date="2015-01" db="EMBL/GenBank/DDBJ databases">
        <authorList>
            <person name="Xiang T."/>
            <person name="Song Y."/>
            <person name="Huang L."/>
            <person name="Wang B."/>
            <person name="Wu P."/>
        </authorList>
    </citation>
    <scope>NUCLEOTIDE SEQUENCE [LARGE SCALE GENOMIC DNA]</scope>
    <source>
        <strain evidence="1 2">CcD93</strain>
    </source>
</reference>
<proteinExistence type="predicted"/>
<name>A0A0B7ITR3_9FLAO</name>
<dbReference type="OrthoDB" id="10018628at2"/>
<dbReference type="AlphaFoldDB" id="A0A0B7ITR3"/>
<evidence type="ECO:0000313" key="1">
    <source>
        <dbReference type="EMBL" id="CEN53497.1"/>
    </source>
</evidence>
<accession>A0A0B7ITR3</accession>
<protein>
    <submittedName>
        <fullName evidence="1">Uncharacterized protein</fullName>
    </submittedName>
</protein>